<gene>
    <name evidence="3" type="ORF">ACIO7M_13945</name>
</gene>
<evidence type="ECO:0000313" key="3">
    <source>
        <dbReference type="EMBL" id="MFJ2822205.1"/>
    </source>
</evidence>
<keyword evidence="2" id="KW-0472">Membrane</keyword>
<keyword evidence="2" id="KW-0812">Transmembrane</keyword>
<evidence type="ECO:0000256" key="2">
    <source>
        <dbReference type="SAM" id="Phobius"/>
    </source>
</evidence>
<dbReference type="InterPro" id="IPR046657">
    <property type="entry name" value="DUF6766"/>
</dbReference>
<keyword evidence="2" id="KW-1133">Transmembrane helix</keyword>
<evidence type="ECO:0000313" key="4">
    <source>
        <dbReference type="Proteomes" id="UP001617351"/>
    </source>
</evidence>
<evidence type="ECO:0000256" key="1">
    <source>
        <dbReference type="SAM" id="MobiDB-lite"/>
    </source>
</evidence>
<dbReference type="RefSeq" id="WP_365515880.1">
    <property type="nucleotide sequence ID" value="NZ_JBFANW010000661.1"/>
</dbReference>
<proteinExistence type="predicted"/>
<feature type="transmembrane region" description="Helical" evidence="2">
    <location>
        <begin position="140"/>
        <end position="164"/>
    </location>
</feature>
<organism evidence="3 4">
    <name type="scientific">Streptomyces toxytricini</name>
    <name type="common">Actinomyces toxytricini</name>
    <dbReference type="NCBI Taxonomy" id="67369"/>
    <lineage>
        <taxon>Bacteria</taxon>
        <taxon>Bacillati</taxon>
        <taxon>Actinomycetota</taxon>
        <taxon>Actinomycetes</taxon>
        <taxon>Kitasatosporales</taxon>
        <taxon>Streptomycetaceae</taxon>
        <taxon>Streptomyces</taxon>
    </lineage>
</organism>
<feature type="transmembrane region" description="Helical" evidence="2">
    <location>
        <begin position="195"/>
        <end position="212"/>
    </location>
</feature>
<feature type="region of interest" description="Disordered" evidence="1">
    <location>
        <begin position="101"/>
        <end position="126"/>
    </location>
</feature>
<protein>
    <submittedName>
        <fullName evidence="3">DUF6766 family protein</fullName>
    </submittedName>
</protein>
<accession>A0ABW8EJS0</accession>
<dbReference type="Proteomes" id="UP001617351">
    <property type="component" value="Unassembled WGS sequence"/>
</dbReference>
<dbReference type="Pfam" id="PF20554">
    <property type="entry name" value="DUF6766"/>
    <property type="match status" value="1"/>
</dbReference>
<dbReference type="EMBL" id="JBIUYY010000005">
    <property type="protein sequence ID" value="MFJ2822205.1"/>
    <property type="molecule type" value="Genomic_DNA"/>
</dbReference>
<comment type="caution">
    <text evidence="3">The sequence shown here is derived from an EMBL/GenBank/DDBJ whole genome shotgun (WGS) entry which is preliminary data.</text>
</comment>
<feature type="transmembrane region" description="Helical" evidence="2">
    <location>
        <begin position="20"/>
        <end position="38"/>
    </location>
</feature>
<keyword evidence="4" id="KW-1185">Reference proteome</keyword>
<name>A0ABW8EJS0_STRT5</name>
<reference evidence="3 4" key="1">
    <citation type="submission" date="2024-10" db="EMBL/GenBank/DDBJ databases">
        <title>The Natural Products Discovery Center: Release of the First 8490 Sequenced Strains for Exploring Actinobacteria Biosynthetic Diversity.</title>
        <authorList>
            <person name="Kalkreuter E."/>
            <person name="Kautsar S.A."/>
            <person name="Yang D."/>
            <person name="Bader C.D."/>
            <person name="Teijaro C.N."/>
            <person name="Fluegel L."/>
            <person name="Davis C.M."/>
            <person name="Simpson J.R."/>
            <person name="Lauterbach L."/>
            <person name="Steele A.D."/>
            <person name="Gui C."/>
            <person name="Meng S."/>
            <person name="Li G."/>
            <person name="Viehrig K."/>
            <person name="Ye F."/>
            <person name="Su P."/>
            <person name="Kiefer A.F."/>
            <person name="Nichols A."/>
            <person name="Cepeda A.J."/>
            <person name="Yan W."/>
            <person name="Fan B."/>
            <person name="Jiang Y."/>
            <person name="Adhikari A."/>
            <person name="Zheng C.-J."/>
            <person name="Schuster L."/>
            <person name="Cowan T.M."/>
            <person name="Smanski M.J."/>
            <person name="Chevrette M.G."/>
            <person name="De Carvalho L.P.S."/>
            <person name="Shen B."/>
        </authorList>
    </citation>
    <scope>NUCLEOTIDE SEQUENCE [LARGE SCALE GENOMIC DNA]</scope>
    <source>
        <strain evidence="3 4">NPDC087220</strain>
    </source>
</reference>
<sequence>MSGDGARDREGGSFWRDNSLTLAFGSAFLVVLFLQALAGHAQFNEDLAADGLQRIGLGEYLMSSDFAVDVSENWQSEFLQFFLFVFGTVWLVQRGSPESKELHKIGTESDRDQRAGDHARADSPRWAGTKDWRQGLYSRSLGLVMGGLFLLSWVAQSIAGMSAYDEQQLRRLQDPVGWGAYVLSPDFWNRTLQNWQSELLAVAAMVILSVFLRQRGSPESKPVGSSHGATGVEG</sequence>